<evidence type="ECO:0000313" key="12">
    <source>
        <dbReference type="Proteomes" id="UP001162131"/>
    </source>
</evidence>
<dbReference type="Pfam" id="PF00153">
    <property type="entry name" value="Mito_carr"/>
    <property type="match status" value="3"/>
</dbReference>
<evidence type="ECO:0000313" key="11">
    <source>
        <dbReference type="EMBL" id="CAG9331381.1"/>
    </source>
</evidence>
<comment type="subcellular location">
    <subcellularLocation>
        <location evidence="1">Membrane</location>
        <topology evidence="1">Multi-pass membrane protein</topology>
    </subcellularLocation>
</comment>
<dbReference type="Proteomes" id="UP001162131">
    <property type="component" value="Unassembled WGS sequence"/>
</dbReference>
<evidence type="ECO:0000256" key="10">
    <source>
        <dbReference type="SAM" id="Phobius"/>
    </source>
</evidence>
<dbReference type="EMBL" id="CAJZBQ010000053">
    <property type="protein sequence ID" value="CAG9331381.1"/>
    <property type="molecule type" value="Genomic_DNA"/>
</dbReference>
<evidence type="ECO:0000256" key="3">
    <source>
        <dbReference type="ARBA" id="ARBA00022448"/>
    </source>
</evidence>
<keyword evidence="7 8" id="KW-0472">Membrane</keyword>
<protein>
    <recommendedName>
        <fullName evidence="13">Mitochondrial carrier protein</fullName>
    </recommendedName>
</protein>
<evidence type="ECO:0000256" key="8">
    <source>
        <dbReference type="PROSITE-ProRule" id="PRU00282"/>
    </source>
</evidence>
<feature type="transmembrane region" description="Helical" evidence="10">
    <location>
        <begin position="6"/>
        <end position="29"/>
    </location>
</feature>
<evidence type="ECO:0000256" key="1">
    <source>
        <dbReference type="ARBA" id="ARBA00004141"/>
    </source>
</evidence>
<accession>A0AAU9JX12</accession>
<feature type="repeat" description="Solcar" evidence="8">
    <location>
        <begin position="86"/>
        <end position="168"/>
    </location>
</feature>
<keyword evidence="6 10" id="KW-1133">Transmembrane helix</keyword>
<dbReference type="InterPro" id="IPR018108">
    <property type="entry name" value="MCP_transmembrane"/>
</dbReference>
<reference evidence="11" key="1">
    <citation type="submission" date="2021-09" db="EMBL/GenBank/DDBJ databases">
        <authorList>
            <consortium name="AG Swart"/>
            <person name="Singh M."/>
            <person name="Singh A."/>
            <person name="Seah K."/>
            <person name="Emmerich C."/>
        </authorList>
    </citation>
    <scope>NUCLEOTIDE SEQUENCE</scope>
    <source>
        <strain evidence="11">ATCC30299</strain>
    </source>
</reference>
<gene>
    <name evidence="11" type="ORF">BSTOLATCC_MIC53453</name>
</gene>
<dbReference type="SUPFAM" id="SSF103506">
    <property type="entry name" value="Mitochondrial carrier"/>
    <property type="match status" value="1"/>
</dbReference>
<sequence length="266" mass="29023">MADLLSTFLVSLIAGGFAGCAVDLALFPLDAIKTRLMANASAKLEFTKIYKGLSMAMAASFPCAATFWASYCSMKWILENYGFSNSPAMVHFLSAAFGSACTACVRNPFEVVKSLLQVGAYKSVETAWQGIVKTKGLAGLYVGLLSLIYREIPFDAVQMTIYEYLKGSDYGGSDLSLYRHLINGAIAGGFAAFITTPIDVAKVRIQTDKGDGKYKSFLQTIKLIYTSEGLLALWSSWKIRVLYITVGGMMFFGTYETVKAEITKFI</sequence>
<dbReference type="PROSITE" id="PS50920">
    <property type="entry name" value="SOLCAR"/>
    <property type="match status" value="3"/>
</dbReference>
<keyword evidence="4 8" id="KW-0812">Transmembrane</keyword>
<evidence type="ECO:0000256" key="5">
    <source>
        <dbReference type="ARBA" id="ARBA00022737"/>
    </source>
</evidence>
<evidence type="ECO:0008006" key="13">
    <source>
        <dbReference type="Google" id="ProtNLM"/>
    </source>
</evidence>
<comment type="caution">
    <text evidence="11">The sequence shown here is derived from an EMBL/GenBank/DDBJ whole genome shotgun (WGS) entry which is preliminary data.</text>
</comment>
<keyword evidence="5" id="KW-0677">Repeat</keyword>
<feature type="transmembrane region" description="Helical" evidence="10">
    <location>
        <begin position="49"/>
        <end position="68"/>
    </location>
</feature>
<dbReference type="InterPro" id="IPR023395">
    <property type="entry name" value="MCP_dom_sf"/>
</dbReference>
<evidence type="ECO:0000256" key="4">
    <source>
        <dbReference type="ARBA" id="ARBA00022692"/>
    </source>
</evidence>
<keyword evidence="3 9" id="KW-0813">Transport</keyword>
<dbReference type="Gene3D" id="1.50.40.10">
    <property type="entry name" value="Mitochondrial carrier domain"/>
    <property type="match status" value="2"/>
</dbReference>
<evidence type="ECO:0000256" key="9">
    <source>
        <dbReference type="RuleBase" id="RU000488"/>
    </source>
</evidence>
<feature type="repeat" description="Solcar" evidence="8">
    <location>
        <begin position="6"/>
        <end position="77"/>
    </location>
</feature>
<evidence type="ECO:0000256" key="2">
    <source>
        <dbReference type="ARBA" id="ARBA00006375"/>
    </source>
</evidence>
<comment type="similarity">
    <text evidence="2 9">Belongs to the mitochondrial carrier (TC 2.A.29) family.</text>
</comment>
<evidence type="ECO:0000256" key="6">
    <source>
        <dbReference type="ARBA" id="ARBA00022989"/>
    </source>
</evidence>
<dbReference type="AlphaFoldDB" id="A0AAU9JX12"/>
<feature type="repeat" description="Solcar" evidence="8">
    <location>
        <begin position="175"/>
        <end position="261"/>
    </location>
</feature>
<keyword evidence="12" id="KW-1185">Reference proteome</keyword>
<dbReference type="PANTHER" id="PTHR45667">
    <property type="entry name" value="S-ADENOSYLMETHIONINE MITOCHONDRIAL CARRIER PROTEIN"/>
    <property type="match status" value="1"/>
</dbReference>
<organism evidence="11 12">
    <name type="scientific">Blepharisma stoltei</name>
    <dbReference type="NCBI Taxonomy" id="1481888"/>
    <lineage>
        <taxon>Eukaryota</taxon>
        <taxon>Sar</taxon>
        <taxon>Alveolata</taxon>
        <taxon>Ciliophora</taxon>
        <taxon>Postciliodesmatophora</taxon>
        <taxon>Heterotrichea</taxon>
        <taxon>Heterotrichida</taxon>
        <taxon>Blepharismidae</taxon>
        <taxon>Blepharisma</taxon>
    </lineage>
</organism>
<proteinExistence type="inferred from homology"/>
<dbReference type="GO" id="GO:0016020">
    <property type="term" value="C:membrane"/>
    <property type="evidence" value="ECO:0007669"/>
    <property type="project" value="UniProtKB-SubCell"/>
</dbReference>
<name>A0AAU9JX12_9CILI</name>
<evidence type="ECO:0000256" key="7">
    <source>
        <dbReference type="ARBA" id="ARBA00023136"/>
    </source>
</evidence>